<keyword evidence="3" id="KW-0349">Heme</keyword>
<evidence type="ECO:0000256" key="2">
    <source>
        <dbReference type="ARBA" id="ARBA00022448"/>
    </source>
</evidence>
<feature type="chain" id="PRO_5004209948" evidence="8">
    <location>
        <begin position="22"/>
        <end position="436"/>
    </location>
</feature>
<sequence>MKFTRIAIVAALALVSGRAYAFHAGGVAQCEGCHTMHNSTTAGAGTASTVMGNNPTIGQASAYLLQGQDPSSTCLICHGRAGVSSYHVYEPSLQTATTATFTATMVNFTPGGDFAWQANTGFGTRNQRRFGHSVIAAAYPGMVADTRAAAPAGDVAGVYNGANFSCVSCHDPHSKARFDATGAPVTGLPIAESGSYPIGGALPAGTAMGAYRLLAGVGYQPKSSATQPAFTVSPPVAVAPSSYNSSELNTFNATTRAGQVVVAYGSGMSEWCATCHPGMHNNTNTSGQIFKHPAGNTATMSATVAANYNTYLKSGDLTGSNAYDAIVPFEQHAADRASLEAEAVGITGTPSITAVAGTSGVMCLSCHRAHASPYEFALRWADKEFIIEAGEYYGVEAGARGEWRSSAIIQAAHQNRPATAYSTFQKSLCNKCHAKD</sequence>
<protein>
    <submittedName>
        <fullName evidence="9">Cytochrome c family protein</fullName>
    </submittedName>
</protein>
<dbReference type="STRING" id="290397.Adeh_3074"/>
<dbReference type="Proteomes" id="UP000001935">
    <property type="component" value="Chromosome"/>
</dbReference>
<evidence type="ECO:0000256" key="6">
    <source>
        <dbReference type="ARBA" id="ARBA00023004"/>
    </source>
</evidence>
<accession>Q2IE38</accession>
<dbReference type="PANTHER" id="PTHR30333:SF1">
    <property type="entry name" value="CYTOCHROME C-TYPE PROTEIN NAPC"/>
    <property type="match status" value="1"/>
</dbReference>
<keyword evidence="2" id="KW-0813">Transport</keyword>
<evidence type="ECO:0000256" key="1">
    <source>
        <dbReference type="ARBA" id="ARBA00004370"/>
    </source>
</evidence>
<evidence type="ECO:0000256" key="5">
    <source>
        <dbReference type="ARBA" id="ARBA00022982"/>
    </source>
</evidence>
<dbReference type="CDD" id="cd21555">
    <property type="entry name" value="OmcS-like"/>
    <property type="match status" value="1"/>
</dbReference>
<keyword evidence="6" id="KW-0408">Iron</keyword>
<comment type="subcellular location">
    <subcellularLocation>
        <location evidence="1">Membrane</location>
    </subcellularLocation>
</comment>
<dbReference type="eggNOG" id="ENOG502ZIXP">
    <property type="taxonomic scope" value="Bacteria"/>
</dbReference>
<dbReference type="RefSeq" id="WP_011422125.1">
    <property type="nucleotide sequence ID" value="NC_007760.1"/>
</dbReference>
<evidence type="ECO:0000256" key="3">
    <source>
        <dbReference type="ARBA" id="ARBA00022617"/>
    </source>
</evidence>
<keyword evidence="5" id="KW-0249">Electron transport</keyword>
<evidence type="ECO:0000256" key="8">
    <source>
        <dbReference type="SAM" id="SignalP"/>
    </source>
</evidence>
<dbReference type="EMBL" id="CP000251">
    <property type="protein sequence ID" value="ABC82843.1"/>
    <property type="molecule type" value="Genomic_DNA"/>
</dbReference>
<dbReference type="HOGENOM" id="CLU_627971_0_0_7"/>
<keyword evidence="8" id="KW-0732">Signal</keyword>
<evidence type="ECO:0000256" key="7">
    <source>
        <dbReference type="ARBA" id="ARBA00023136"/>
    </source>
</evidence>
<dbReference type="AlphaFoldDB" id="Q2IE38"/>
<dbReference type="OrthoDB" id="9771829at2"/>
<dbReference type="GO" id="GO:0009061">
    <property type="term" value="P:anaerobic respiration"/>
    <property type="evidence" value="ECO:0007669"/>
    <property type="project" value="TreeGrafter"/>
</dbReference>
<dbReference type="PANTHER" id="PTHR30333">
    <property type="entry name" value="CYTOCHROME C-TYPE PROTEIN"/>
    <property type="match status" value="1"/>
</dbReference>
<evidence type="ECO:0000256" key="4">
    <source>
        <dbReference type="ARBA" id="ARBA00022723"/>
    </source>
</evidence>
<reference evidence="9" key="1">
    <citation type="submission" date="2006-01" db="EMBL/GenBank/DDBJ databases">
        <title>Complete sequence of Anaeromyxobacter dehalogenans 2CP-C.</title>
        <authorList>
            <consortium name="US DOE Joint Genome Institute"/>
            <person name="Copeland A."/>
            <person name="Lucas S."/>
            <person name="Lapidus A."/>
            <person name="Barry K."/>
            <person name="Detter J.C."/>
            <person name="Glavina T."/>
            <person name="Hammon N."/>
            <person name="Israni S."/>
            <person name="Pitluck S."/>
            <person name="Brettin T."/>
            <person name="Bruce D."/>
            <person name="Han C."/>
            <person name="Tapia R."/>
            <person name="Gilna P."/>
            <person name="Kiss H."/>
            <person name="Schmutz J."/>
            <person name="Larimer F."/>
            <person name="Land M."/>
            <person name="Kyrpides N."/>
            <person name="Anderson I."/>
            <person name="Sanford R.A."/>
            <person name="Ritalahti K.M."/>
            <person name="Thomas H.S."/>
            <person name="Kirby J.R."/>
            <person name="Zhulin I.B."/>
            <person name="Loeffler F.E."/>
            <person name="Richardson P."/>
        </authorList>
    </citation>
    <scope>NUCLEOTIDE SEQUENCE</scope>
    <source>
        <strain evidence="9">2CP-C</strain>
    </source>
</reference>
<dbReference type="SUPFAM" id="SSF48695">
    <property type="entry name" value="Multiheme cytochromes"/>
    <property type="match status" value="1"/>
</dbReference>
<gene>
    <name evidence="9" type="ordered locus">Adeh_3074</name>
</gene>
<keyword evidence="4" id="KW-0479">Metal-binding</keyword>
<dbReference type="GO" id="GO:0009055">
    <property type="term" value="F:electron transfer activity"/>
    <property type="evidence" value="ECO:0007669"/>
    <property type="project" value="TreeGrafter"/>
</dbReference>
<dbReference type="GO" id="GO:0016020">
    <property type="term" value="C:membrane"/>
    <property type="evidence" value="ECO:0007669"/>
    <property type="project" value="UniProtKB-SubCell"/>
</dbReference>
<dbReference type="InterPro" id="IPR036280">
    <property type="entry name" value="Multihaem_cyt_sf"/>
</dbReference>
<dbReference type="GO" id="GO:0046872">
    <property type="term" value="F:metal ion binding"/>
    <property type="evidence" value="ECO:0007669"/>
    <property type="project" value="UniProtKB-KW"/>
</dbReference>
<feature type="signal peptide" evidence="8">
    <location>
        <begin position="1"/>
        <end position="21"/>
    </location>
</feature>
<organism evidence="9 10">
    <name type="scientific">Anaeromyxobacter dehalogenans (strain 2CP-C)</name>
    <dbReference type="NCBI Taxonomy" id="290397"/>
    <lineage>
        <taxon>Bacteria</taxon>
        <taxon>Pseudomonadati</taxon>
        <taxon>Myxococcota</taxon>
        <taxon>Myxococcia</taxon>
        <taxon>Myxococcales</taxon>
        <taxon>Cystobacterineae</taxon>
        <taxon>Anaeromyxobacteraceae</taxon>
        <taxon>Anaeromyxobacter</taxon>
    </lineage>
</organism>
<dbReference type="InterPro" id="IPR051174">
    <property type="entry name" value="Cytochrome_c-type_ET"/>
</dbReference>
<keyword evidence="7" id="KW-0472">Membrane</keyword>
<proteinExistence type="predicted"/>
<evidence type="ECO:0000313" key="10">
    <source>
        <dbReference type="Proteomes" id="UP000001935"/>
    </source>
</evidence>
<evidence type="ECO:0000313" key="9">
    <source>
        <dbReference type="EMBL" id="ABC82843.1"/>
    </source>
</evidence>
<name>Q2IE38_ANADE</name>
<dbReference type="KEGG" id="ade:Adeh_3074"/>